<protein>
    <submittedName>
        <fullName evidence="1">Uncharacterized protein</fullName>
    </submittedName>
</protein>
<evidence type="ECO:0000313" key="1">
    <source>
        <dbReference type="EMBL" id="KAK5982099.1"/>
    </source>
</evidence>
<dbReference type="Proteomes" id="UP001331761">
    <property type="component" value="Unassembled WGS sequence"/>
</dbReference>
<reference evidence="1 2" key="1">
    <citation type="submission" date="2019-10" db="EMBL/GenBank/DDBJ databases">
        <title>Assembly and Annotation for the nematode Trichostrongylus colubriformis.</title>
        <authorList>
            <person name="Martin J."/>
        </authorList>
    </citation>
    <scope>NUCLEOTIDE SEQUENCE [LARGE SCALE GENOMIC DNA]</scope>
    <source>
        <strain evidence="1">G859</strain>
        <tissue evidence="1">Whole worm</tissue>
    </source>
</reference>
<gene>
    <name evidence="1" type="ORF">GCK32_016632</name>
</gene>
<dbReference type="AlphaFoldDB" id="A0AAN8J2V0"/>
<evidence type="ECO:0000313" key="2">
    <source>
        <dbReference type="Proteomes" id="UP001331761"/>
    </source>
</evidence>
<accession>A0AAN8J2V0</accession>
<proteinExistence type="predicted"/>
<dbReference type="EMBL" id="WIXE01005556">
    <property type="protein sequence ID" value="KAK5982099.1"/>
    <property type="molecule type" value="Genomic_DNA"/>
</dbReference>
<sequence>YLYTSIKCKASTLSSNSYLQACCALWFAGGYAALLPDQQFLFKTIIPRDKVVGPTGYQDVLLKVINSFAPPGYKPMAYNSKLEEDARKISLKPYKEELNRFDVLINMSEEAFNLKPKKAFTYALESVRDEVTAMWYLSSTYQIGCHVGLLKKSHLMHILCMFD</sequence>
<comment type="caution">
    <text evidence="1">The sequence shown here is derived from an EMBL/GenBank/DDBJ whole genome shotgun (WGS) entry which is preliminary data.</text>
</comment>
<organism evidence="1 2">
    <name type="scientific">Trichostrongylus colubriformis</name>
    <name type="common">Black scour worm</name>
    <dbReference type="NCBI Taxonomy" id="6319"/>
    <lineage>
        <taxon>Eukaryota</taxon>
        <taxon>Metazoa</taxon>
        <taxon>Ecdysozoa</taxon>
        <taxon>Nematoda</taxon>
        <taxon>Chromadorea</taxon>
        <taxon>Rhabditida</taxon>
        <taxon>Rhabditina</taxon>
        <taxon>Rhabditomorpha</taxon>
        <taxon>Strongyloidea</taxon>
        <taxon>Trichostrongylidae</taxon>
        <taxon>Trichostrongylus</taxon>
    </lineage>
</organism>
<keyword evidence="2" id="KW-1185">Reference proteome</keyword>
<name>A0AAN8J2V0_TRICO</name>
<feature type="non-terminal residue" evidence="1">
    <location>
        <position position="1"/>
    </location>
</feature>